<feature type="transmembrane region" description="Helical" evidence="14">
    <location>
        <begin position="57"/>
        <end position="76"/>
    </location>
</feature>
<dbReference type="PANTHER" id="PTHR24242">
    <property type="entry name" value="G-PROTEIN COUPLED RECEPTOR"/>
    <property type="match status" value="1"/>
</dbReference>
<accession>A0A6P7WQ23</accession>
<evidence type="ECO:0000256" key="8">
    <source>
        <dbReference type="ARBA" id="ARBA00023136"/>
    </source>
</evidence>
<dbReference type="InParanoid" id="A0A6P7WQ23"/>
<evidence type="ECO:0000256" key="7">
    <source>
        <dbReference type="ARBA" id="ARBA00023040"/>
    </source>
</evidence>
<name>A0A6P7WQ23_9AMPH</name>
<dbReference type="OrthoDB" id="9444602at2759"/>
<keyword evidence="6 14" id="KW-1133">Transmembrane helix</keyword>
<feature type="transmembrane region" description="Helical" evidence="14">
    <location>
        <begin position="203"/>
        <end position="224"/>
    </location>
</feature>
<keyword evidence="9" id="KW-1015">Disulfide bond</keyword>
<gene>
    <name evidence="17" type="primary">LOC115457188</name>
</gene>
<evidence type="ECO:0000256" key="11">
    <source>
        <dbReference type="ARBA" id="ARBA00023180"/>
    </source>
</evidence>
<dbReference type="GO" id="GO:0004930">
    <property type="term" value="F:G protein-coupled receptor activity"/>
    <property type="evidence" value="ECO:0007669"/>
    <property type="project" value="UniProtKB-KW"/>
</dbReference>
<keyword evidence="3 14" id="KW-0716">Sensory transduction</keyword>
<keyword evidence="10 13" id="KW-0675">Receptor</keyword>
<feature type="transmembrane region" description="Helical" evidence="14">
    <location>
        <begin position="236"/>
        <end position="258"/>
    </location>
</feature>
<keyword evidence="8 14" id="KW-0472">Membrane</keyword>
<evidence type="ECO:0000256" key="13">
    <source>
        <dbReference type="RuleBase" id="RU000688"/>
    </source>
</evidence>
<keyword evidence="2 14" id="KW-1003">Cell membrane</keyword>
<keyword evidence="5 14" id="KW-0552">Olfaction</keyword>
<feature type="transmembrane region" description="Helical" evidence="14">
    <location>
        <begin position="270"/>
        <end position="290"/>
    </location>
</feature>
<evidence type="ECO:0000256" key="10">
    <source>
        <dbReference type="ARBA" id="ARBA00023170"/>
    </source>
</evidence>
<evidence type="ECO:0000256" key="5">
    <source>
        <dbReference type="ARBA" id="ARBA00022725"/>
    </source>
</evidence>
<dbReference type="RefSeq" id="XP_030042473.1">
    <property type="nucleotide sequence ID" value="XM_030186613.1"/>
</dbReference>
<dbReference type="FunCoup" id="A0A6P7WQ23">
    <property type="interactions" value="385"/>
</dbReference>
<keyword evidence="11" id="KW-0325">Glycoprotein</keyword>
<comment type="subcellular location">
    <subcellularLocation>
        <location evidence="1 14">Cell membrane</location>
        <topology evidence="1 14">Multi-pass membrane protein</topology>
    </subcellularLocation>
</comment>
<dbReference type="PROSITE" id="PS50262">
    <property type="entry name" value="G_PROTEIN_RECEP_F1_2"/>
    <property type="match status" value="1"/>
</dbReference>
<dbReference type="InterPro" id="IPR000725">
    <property type="entry name" value="Olfact_rcpt"/>
</dbReference>
<dbReference type="PRINTS" id="PR00237">
    <property type="entry name" value="GPCRRHODOPSN"/>
</dbReference>
<evidence type="ECO:0000259" key="15">
    <source>
        <dbReference type="PROSITE" id="PS50262"/>
    </source>
</evidence>
<evidence type="ECO:0000256" key="12">
    <source>
        <dbReference type="ARBA" id="ARBA00023224"/>
    </source>
</evidence>
<dbReference type="PANTHER" id="PTHR24242:SF359">
    <property type="entry name" value="ODORANT RECEPTOR-RELATED"/>
    <property type="match status" value="1"/>
</dbReference>
<dbReference type="SUPFAM" id="SSF81321">
    <property type="entry name" value="Family A G protein-coupled receptor-like"/>
    <property type="match status" value="1"/>
</dbReference>
<feature type="transmembrane region" description="Helical" evidence="14">
    <location>
        <begin position="20"/>
        <end position="48"/>
    </location>
</feature>
<dbReference type="CDD" id="cd13954">
    <property type="entry name" value="7tmA_OR"/>
    <property type="match status" value="1"/>
</dbReference>
<dbReference type="AlphaFoldDB" id="A0A6P7WQ23"/>
<feature type="domain" description="G-protein coupled receptors family 1 profile" evidence="15">
    <location>
        <begin position="39"/>
        <end position="288"/>
    </location>
</feature>
<dbReference type="PROSITE" id="PS00237">
    <property type="entry name" value="G_PROTEIN_RECEP_F1_1"/>
    <property type="match status" value="1"/>
</dbReference>
<keyword evidence="12 13" id="KW-0807">Transducer</keyword>
<evidence type="ECO:0000256" key="9">
    <source>
        <dbReference type="ARBA" id="ARBA00023157"/>
    </source>
</evidence>
<protein>
    <recommendedName>
        <fullName evidence="14">Olfactory receptor</fullName>
    </recommendedName>
</protein>
<dbReference type="Gene3D" id="1.20.1070.10">
    <property type="entry name" value="Rhodopsin 7-helix transmembrane proteins"/>
    <property type="match status" value="1"/>
</dbReference>
<dbReference type="Pfam" id="PF13853">
    <property type="entry name" value="7tm_4"/>
    <property type="match status" value="1"/>
</dbReference>
<dbReference type="InterPro" id="IPR017452">
    <property type="entry name" value="GPCR_Rhodpsn_7TM"/>
</dbReference>
<keyword evidence="7 13" id="KW-0297">G-protein coupled receptor</keyword>
<comment type="similarity">
    <text evidence="13">Belongs to the G-protein coupled receptor 1 family.</text>
</comment>
<keyword evidence="4 13" id="KW-0812">Transmembrane</keyword>
<sequence length="314" mass="35835">MDEKNQTMIFILLGFPGHWYLHVLLFNFFLVIYILTLAGNVIIILVIFSNPHLHKPMYFFIGNFSFLEIWYTTATVPKMLAGFLAEKNMISFTACFVQLYFFFSLGATESLVLTAMGYDRYLAICNPLRYSTIMNSRVCTNLAVSCWAAGFTIYLLPISLIASLHFCGPNEINHFFCDAGPLLELSCSEAHLTEIICYTYTSILILSAFLLTMVSYIYIILTILRIPSTSGRQKAFSTCASHLIVVIIFYAAIIFMYVRSKAKYPFDLDKVVGIFYAILVPLLNPLIYSLRNKEVIKGLRKIVHRKSRLPNFLD</sequence>
<dbReference type="PRINTS" id="PR00245">
    <property type="entry name" value="OLFACTORYR"/>
</dbReference>
<evidence type="ECO:0000256" key="1">
    <source>
        <dbReference type="ARBA" id="ARBA00004651"/>
    </source>
</evidence>
<evidence type="ECO:0000256" key="6">
    <source>
        <dbReference type="ARBA" id="ARBA00022989"/>
    </source>
</evidence>
<proteinExistence type="inferred from homology"/>
<feature type="transmembrane region" description="Helical" evidence="14">
    <location>
        <begin position="138"/>
        <end position="156"/>
    </location>
</feature>
<dbReference type="KEGG" id="muo:115457188"/>
<dbReference type="GeneID" id="115457188"/>
<evidence type="ECO:0000313" key="17">
    <source>
        <dbReference type="RefSeq" id="XP_030042473.1"/>
    </source>
</evidence>
<evidence type="ECO:0000313" key="16">
    <source>
        <dbReference type="Proteomes" id="UP000515156"/>
    </source>
</evidence>
<dbReference type="GO" id="GO:0005886">
    <property type="term" value="C:plasma membrane"/>
    <property type="evidence" value="ECO:0007669"/>
    <property type="project" value="UniProtKB-SubCell"/>
</dbReference>
<organism evidence="16 17">
    <name type="scientific">Microcaecilia unicolor</name>
    <dbReference type="NCBI Taxonomy" id="1415580"/>
    <lineage>
        <taxon>Eukaryota</taxon>
        <taxon>Metazoa</taxon>
        <taxon>Chordata</taxon>
        <taxon>Craniata</taxon>
        <taxon>Vertebrata</taxon>
        <taxon>Euteleostomi</taxon>
        <taxon>Amphibia</taxon>
        <taxon>Gymnophiona</taxon>
        <taxon>Siphonopidae</taxon>
        <taxon>Microcaecilia</taxon>
    </lineage>
</organism>
<dbReference type="Proteomes" id="UP000515156">
    <property type="component" value="Chromosome 14"/>
</dbReference>
<reference evidence="17" key="1">
    <citation type="submission" date="2025-08" db="UniProtKB">
        <authorList>
            <consortium name="RefSeq"/>
        </authorList>
    </citation>
    <scope>IDENTIFICATION</scope>
</reference>
<keyword evidence="16" id="KW-1185">Reference proteome</keyword>
<evidence type="ECO:0000256" key="3">
    <source>
        <dbReference type="ARBA" id="ARBA00022606"/>
    </source>
</evidence>
<dbReference type="InterPro" id="IPR050939">
    <property type="entry name" value="Olfactory_GPCR1"/>
</dbReference>
<dbReference type="GO" id="GO:0004984">
    <property type="term" value="F:olfactory receptor activity"/>
    <property type="evidence" value="ECO:0007669"/>
    <property type="project" value="InterPro"/>
</dbReference>
<evidence type="ECO:0000256" key="2">
    <source>
        <dbReference type="ARBA" id="ARBA00022475"/>
    </source>
</evidence>
<evidence type="ECO:0000256" key="4">
    <source>
        <dbReference type="ARBA" id="ARBA00022692"/>
    </source>
</evidence>
<dbReference type="FunFam" id="1.20.1070.10:FF:000001">
    <property type="entry name" value="Olfactory receptor"/>
    <property type="match status" value="1"/>
</dbReference>
<dbReference type="InterPro" id="IPR000276">
    <property type="entry name" value="GPCR_Rhodpsn"/>
</dbReference>
<evidence type="ECO:0000256" key="14">
    <source>
        <dbReference type="RuleBase" id="RU363047"/>
    </source>
</evidence>
<feature type="transmembrane region" description="Helical" evidence="14">
    <location>
        <begin position="96"/>
        <end position="118"/>
    </location>
</feature>